<dbReference type="InterPro" id="IPR011990">
    <property type="entry name" value="TPR-like_helical_dom_sf"/>
</dbReference>
<dbReference type="OrthoDB" id="5394701at2759"/>
<dbReference type="Gene3D" id="1.25.40.10">
    <property type="entry name" value="Tetratricopeptide repeat domain"/>
    <property type="match status" value="1"/>
</dbReference>
<proteinExistence type="predicted"/>
<organism evidence="1 2">
    <name type="scientific">Polyplosphaeria fusca</name>
    <dbReference type="NCBI Taxonomy" id="682080"/>
    <lineage>
        <taxon>Eukaryota</taxon>
        <taxon>Fungi</taxon>
        <taxon>Dikarya</taxon>
        <taxon>Ascomycota</taxon>
        <taxon>Pezizomycotina</taxon>
        <taxon>Dothideomycetes</taxon>
        <taxon>Pleosporomycetidae</taxon>
        <taxon>Pleosporales</taxon>
        <taxon>Tetraplosphaeriaceae</taxon>
        <taxon>Polyplosphaeria</taxon>
    </lineage>
</organism>
<comment type="caution">
    <text evidence="1">The sequence shown here is derived from an EMBL/GenBank/DDBJ whole genome shotgun (WGS) entry which is preliminary data.</text>
</comment>
<dbReference type="Proteomes" id="UP000799444">
    <property type="component" value="Unassembled WGS sequence"/>
</dbReference>
<sequence>MVMGVQVKDRDTDDETFSVHRLTQQAFLNDKRGLADPTRSAVQEAFDALVQLIDQKFPRYGRDKSLLEHWSICGRYLPHVSNLALVFTASKKKARSIDTSEMFAELLKNASWYLQEIGELEQSNNLVEVGLDACGSEESLTYAYLCNTKVVLAMDTNKLVDGRKFSEKAIAIREKLLGSDDLDLAISYGNFANILTNEELFDEALANHTLSDNI</sequence>
<accession>A0A9P4V799</accession>
<protein>
    <submittedName>
        <fullName evidence="1">Uncharacterized protein</fullName>
    </submittedName>
</protein>
<evidence type="ECO:0000313" key="1">
    <source>
        <dbReference type="EMBL" id="KAF2738225.1"/>
    </source>
</evidence>
<dbReference type="SUPFAM" id="SSF48452">
    <property type="entry name" value="TPR-like"/>
    <property type="match status" value="1"/>
</dbReference>
<evidence type="ECO:0000313" key="2">
    <source>
        <dbReference type="Proteomes" id="UP000799444"/>
    </source>
</evidence>
<name>A0A9P4V799_9PLEO</name>
<gene>
    <name evidence="1" type="ORF">EJ04DRAFT_560815</name>
</gene>
<reference evidence="1" key="1">
    <citation type="journal article" date="2020" name="Stud. Mycol.">
        <title>101 Dothideomycetes genomes: a test case for predicting lifestyles and emergence of pathogens.</title>
        <authorList>
            <person name="Haridas S."/>
            <person name="Albert R."/>
            <person name="Binder M."/>
            <person name="Bloem J."/>
            <person name="Labutti K."/>
            <person name="Salamov A."/>
            <person name="Andreopoulos B."/>
            <person name="Baker S."/>
            <person name="Barry K."/>
            <person name="Bills G."/>
            <person name="Bluhm B."/>
            <person name="Cannon C."/>
            <person name="Castanera R."/>
            <person name="Culley D."/>
            <person name="Daum C."/>
            <person name="Ezra D."/>
            <person name="Gonzalez J."/>
            <person name="Henrissat B."/>
            <person name="Kuo A."/>
            <person name="Liang C."/>
            <person name="Lipzen A."/>
            <person name="Lutzoni F."/>
            <person name="Magnuson J."/>
            <person name="Mondo S."/>
            <person name="Nolan M."/>
            <person name="Ohm R."/>
            <person name="Pangilinan J."/>
            <person name="Park H.-J."/>
            <person name="Ramirez L."/>
            <person name="Alfaro M."/>
            <person name="Sun H."/>
            <person name="Tritt A."/>
            <person name="Yoshinaga Y."/>
            <person name="Zwiers L.-H."/>
            <person name="Turgeon B."/>
            <person name="Goodwin S."/>
            <person name="Spatafora J."/>
            <person name="Crous P."/>
            <person name="Grigoriev I."/>
        </authorList>
    </citation>
    <scope>NUCLEOTIDE SEQUENCE</scope>
    <source>
        <strain evidence="1">CBS 125425</strain>
    </source>
</reference>
<keyword evidence="2" id="KW-1185">Reference proteome</keyword>
<dbReference type="EMBL" id="ML996110">
    <property type="protein sequence ID" value="KAF2738225.1"/>
    <property type="molecule type" value="Genomic_DNA"/>
</dbReference>
<dbReference type="AlphaFoldDB" id="A0A9P4V799"/>